<organism evidence="10 11">
    <name type="scientific">Dactylosporangium cerinum</name>
    <dbReference type="NCBI Taxonomy" id="1434730"/>
    <lineage>
        <taxon>Bacteria</taxon>
        <taxon>Bacillati</taxon>
        <taxon>Actinomycetota</taxon>
        <taxon>Actinomycetes</taxon>
        <taxon>Micromonosporales</taxon>
        <taxon>Micromonosporaceae</taxon>
        <taxon>Dactylosporangium</taxon>
    </lineage>
</organism>
<evidence type="ECO:0000256" key="3">
    <source>
        <dbReference type="ARBA" id="ARBA00012744"/>
    </source>
</evidence>
<dbReference type="PRINTS" id="PR00131">
    <property type="entry name" value="GLHYDRLASE1"/>
</dbReference>
<sequence>MRRRHVLTLAAAGAVTAGCSPRRRSPPASASAAARAGLTFPKGFAWGASTSAYQVEGGATADGRGPSVWDVFSHTSGKTRDGGTGDVAADHYHRSYEDLDLMRDLGLKSYRFSISWPRVLPTGRGTVNAKGLDFYHRLVDGLLARGIIPVITLFHWDTPQALQESGGWENRDCAKWFADYASVVCYSLGDKVQTWLTLNEPKTVVEVGYTAGVHAPGVRDRRVANVAGHHLLLGHGLAVQAFRATGRKGRIGAALNLSPTYPADDSDAARRQTILADGEENRRWLDPVLLGRYPDDWLATQSPDAPVRAAIHDGDLAVIGSKSDLLGVQYYNPAYITATGGRVQKHPTTQASWQEVYPQGLYDLLTRIKRDYGDIPLTITENGMPSVHATDDEDRITLLRDHLTAAHQAIREGVRLEGYHVWSLLDNFEWAEGYTQRWGIVHVDYATQQRTRKASANWYQQVIARNGI</sequence>
<protein>
    <recommendedName>
        <fullName evidence="3 9">Beta-glucosidase</fullName>
        <ecNumber evidence="3 9">3.2.1.21</ecNumber>
    </recommendedName>
</protein>
<gene>
    <name evidence="10" type="ORF">ACFPIJ_48590</name>
</gene>
<evidence type="ECO:0000256" key="6">
    <source>
        <dbReference type="ARBA" id="ARBA00023277"/>
    </source>
</evidence>
<proteinExistence type="inferred from homology"/>
<keyword evidence="7 9" id="KW-0326">Glycosidase</keyword>
<dbReference type="InterPro" id="IPR017736">
    <property type="entry name" value="Glyco_hydro_1_beta-glucosidase"/>
</dbReference>
<evidence type="ECO:0000313" key="10">
    <source>
        <dbReference type="EMBL" id="MFC5005672.1"/>
    </source>
</evidence>
<keyword evidence="11" id="KW-1185">Reference proteome</keyword>
<dbReference type="Gene3D" id="3.20.20.80">
    <property type="entry name" value="Glycosidases"/>
    <property type="match status" value="1"/>
</dbReference>
<keyword evidence="4 9" id="KW-0378">Hydrolase</keyword>
<evidence type="ECO:0000256" key="4">
    <source>
        <dbReference type="ARBA" id="ARBA00022801"/>
    </source>
</evidence>
<evidence type="ECO:0000256" key="8">
    <source>
        <dbReference type="ARBA" id="ARBA00023326"/>
    </source>
</evidence>
<dbReference type="PROSITE" id="PS51257">
    <property type="entry name" value="PROKAR_LIPOPROTEIN"/>
    <property type="match status" value="1"/>
</dbReference>
<keyword evidence="6" id="KW-0119">Carbohydrate metabolism</keyword>
<reference evidence="11" key="1">
    <citation type="journal article" date="2019" name="Int. J. Syst. Evol. Microbiol.">
        <title>The Global Catalogue of Microorganisms (GCM) 10K type strain sequencing project: providing services to taxonomists for standard genome sequencing and annotation.</title>
        <authorList>
            <consortium name="The Broad Institute Genomics Platform"/>
            <consortium name="The Broad Institute Genome Sequencing Center for Infectious Disease"/>
            <person name="Wu L."/>
            <person name="Ma J."/>
        </authorList>
    </citation>
    <scope>NUCLEOTIDE SEQUENCE [LARGE SCALE GENOMIC DNA]</scope>
    <source>
        <strain evidence="11">CGMCC 4.7152</strain>
    </source>
</reference>
<dbReference type="Pfam" id="PF00232">
    <property type="entry name" value="Glyco_hydro_1"/>
    <property type="match status" value="1"/>
</dbReference>
<dbReference type="EMBL" id="JBHSIU010000085">
    <property type="protein sequence ID" value="MFC5005672.1"/>
    <property type="molecule type" value="Genomic_DNA"/>
</dbReference>
<dbReference type="GO" id="GO:0008422">
    <property type="term" value="F:beta-glucosidase activity"/>
    <property type="evidence" value="ECO:0007669"/>
    <property type="project" value="UniProtKB-EC"/>
</dbReference>
<dbReference type="InterPro" id="IPR017853">
    <property type="entry name" value="GH"/>
</dbReference>
<accession>A0ABV9WDY7</accession>
<dbReference type="InterPro" id="IPR033132">
    <property type="entry name" value="GH_1_N_CS"/>
</dbReference>
<dbReference type="PROSITE" id="PS00653">
    <property type="entry name" value="GLYCOSYL_HYDROL_F1_2"/>
    <property type="match status" value="1"/>
</dbReference>
<evidence type="ECO:0000256" key="1">
    <source>
        <dbReference type="ARBA" id="ARBA00000448"/>
    </source>
</evidence>
<evidence type="ECO:0000256" key="7">
    <source>
        <dbReference type="ARBA" id="ARBA00023295"/>
    </source>
</evidence>
<dbReference type="EC" id="3.2.1.21" evidence="3 9"/>
<dbReference type="InterPro" id="IPR001360">
    <property type="entry name" value="Glyco_hydro_1"/>
</dbReference>
<name>A0ABV9WDY7_9ACTN</name>
<dbReference type="RefSeq" id="WP_380126307.1">
    <property type="nucleotide sequence ID" value="NZ_JBHSIU010000085.1"/>
</dbReference>
<evidence type="ECO:0000313" key="11">
    <source>
        <dbReference type="Proteomes" id="UP001595912"/>
    </source>
</evidence>
<dbReference type="PANTHER" id="PTHR10353">
    <property type="entry name" value="GLYCOSYL HYDROLASE"/>
    <property type="match status" value="1"/>
</dbReference>
<dbReference type="Proteomes" id="UP001595912">
    <property type="component" value="Unassembled WGS sequence"/>
</dbReference>
<comment type="similarity">
    <text evidence="2 9">Belongs to the glycosyl hydrolase 1 family.</text>
</comment>
<dbReference type="NCBIfam" id="TIGR03356">
    <property type="entry name" value="BGL"/>
    <property type="match status" value="1"/>
</dbReference>
<comment type="caution">
    <text evidence="10">The sequence shown here is derived from an EMBL/GenBank/DDBJ whole genome shotgun (WGS) entry which is preliminary data.</text>
</comment>
<keyword evidence="5" id="KW-0136">Cellulose degradation</keyword>
<evidence type="ECO:0000256" key="9">
    <source>
        <dbReference type="RuleBase" id="RU361175"/>
    </source>
</evidence>
<evidence type="ECO:0000256" key="5">
    <source>
        <dbReference type="ARBA" id="ARBA00023001"/>
    </source>
</evidence>
<comment type="catalytic activity">
    <reaction evidence="1 9">
        <text>Hydrolysis of terminal, non-reducing beta-D-glucosyl residues with release of beta-D-glucose.</text>
        <dbReference type="EC" id="3.2.1.21"/>
    </reaction>
</comment>
<dbReference type="SUPFAM" id="SSF51445">
    <property type="entry name" value="(Trans)glycosidases"/>
    <property type="match status" value="1"/>
</dbReference>
<keyword evidence="8" id="KW-0624">Polysaccharide degradation</keyword>
<dbReference type="PANTHER" id="PTHR10353:SF36">
    <property type="entry name" value="LP05116P"/>
    <property type="match status" value="1"/>
</dbReference>
<evidence type="ECO:0000256" key="2">
    <source>
        <dbReference type="ARBA" id="ARBA00010838"/>
    </source>
</evidence>